<dbReference type="InterPro" id="IPR036388">
    <property type="entry name" value="WH-like_DNA-bd_sf"/>
</dbReference>
<dbReference type="Pfam" id="PF00455">
    <property type="entry name" value="DeoRC"/>
    <property type="match status" value="1"/>
</dbReference>
<dbReference type="InterPro" id="IPR001034">
    <property type="entry name" value="DeoR_HTH"/>
</dbReference>
<gene>
    <name evidence="6" type="ORF">FQ330_00840</name>
</gene>
<evidence type="ECO:0000256" key="2">
    <source>
        <dbReference type="ARBA" id="ARBA00023125"/>
    </source>
</evidence>
<evidence type="ECO:0000259" key="5">
    <source>
        <dbReference type="PROSITE" id="PS51000"/>
    </source>
</evidence>
<evidence type="ECO:0000313" key="7">
    <source>
        <dbReference type="Proteomes" id="UP000323221"/>
    </source>
</evidence>
<dbReference type="SUPFAM" id="SSF46785">
    <property type="entry name" value="Winged helix' DNA-binding domain"/>
    <property type="match status" value="1"/>
</dbReference>
<dbReference type="GO" id="GO:0003700">
    <property type="term" value="F:DNA-binding transcription factor activity"/>
    <property type="evidence" value="ECO:0007669"/>
    <property type="project" value="InterPro"/>
</dbReference>
<evidence type="ECO:0000313" key="6">
    <source>
        <dbReference type="EMBL" id="KAA6436013.1"/>
    </source>
</evidence>
<protein>
    <submittedName>
        <fullName evidence="6">DeoR/GlpR transcriptional regulator</fullName>
    </submittedName>
</protein>
<dbReference type="SMART" id="SM00420">
    <property type="entry name" value="HTH_DEOR"/>
    <property type="match status" value="1"/>
</dbReference>
<dbReference type="InterPro" id="IPR018356">
    <property type="entry name" value="Tscrpt_reg_HTH_DeoR_CS"/>
</dbReference>
<dbReference type="Gene3D" id="1.10.10.10">
    <property type="entry name" value="Winged helix-like DNA-binding domain superfamily/Winged helix DNA-binding domain"/>
    <property type="match status" value="1"/>
</dbReference>
<evidence type="ECO:0000256" key="3">
    <source>
        <dbReference type="ARBA" id="ARBA00023163"/>
    </source>
</evidence>
<keyword evidence="2" id="KW-0238">DNA-binding</keyword>
<dbReference type="PANTHER" id="PTHR30363">
    <property type="entry name" value="HTH-TYPE TRANSCRIPTIONAL REGULATOR SRLR-RELATED"/>
    <property type="match status" value="1"/>
</dbReference>
<dbReference type="InterPro" id="IPR037171">
    <property type="entry name" value="NagB/RpiA_transferase-like"/>
</dbReference>
<dbReference type="PANTHER" id="PTHR30363:SF44">
    <property type="entry name" value="AGA OPERON TRANSCRIPTIONAL REPRESSOR-RELATED"/>
    <property type="match status" value="1"/>
</dbReference>
<evidence type="ECO:0000256" key="1">
    <source>
        <dbReference type="ARBA" id="ARBA00023015"/>
    </source>
</evidence>
<dbReference type="PROSITE" id="PS51000">
    <property type="entry name" value="HTH_DEOR_2"/>
    <property type="match status" value="1"/>
</dbReference>
<keyword evidence="7" id="KW-1185">Reference proteome</keyword>
<dbReference type="Gene3D" id="3.40.50.1360">
    <property type="match status" value="1"/>
</dbReference>
<dbReference type="OrthoDB" id="7688673at2"/>
<dbReference type="PRINTS" id="PR00037">
    <property type="entry name" value="HTHLACR"/>
</dbReference>
<dbReference type="GO" id="GO:0003677">
    <property type="term" value="F:DNA binding"/>
    <property type="evidence" value="ECO:0007669"/>
    <property type="project" value="UniProtKB-KW"/>
</dbReference>
<keyword evidence="3" id="KW-0804">Transcription</keyword>
<dbReference type="InterPro" id="IPR036390">
    <property type="entry name" value="WH_DNA-bd_sf"/>
</dbReference>
<accession>A0A5M8QNA0</accession>
<dbReference type="EMBL" id="VOIR01000011">
    <property type="protein sequence ID" value="KAA6436013.1"/>
    <property type="molecule type" value="Genomic_DNA"/>
</dbReference>
<dbReference type="PROSITE" id="PS00894">
    <property type="entry name" value="HTH_DEOR_1"/>
    <property type="match status" value="1"/>
</dbReference>
<sequence>MGARASQHAASCFRTQAEMLRFGIAHLRNRFRVRTVTTITDKGDAVVSREARILDALGAEGSVLVADLARDLGVSEVTIRKDLDALERRQLLRRTRGGAVLPERGDEGAFQDRMRRESAAKRAIAAEAARLVVDGDVIALDTSSTAHHLALELLHRHGLVVITQSLPTAMVLLERSDARVVMPGGTLRRESAGLVGPITDALVGRGRIDKAFVGVVGLSPERGLLELATDETVSKQALVAASDAVHGLFDSTKTRGFALHSFARADQVTSLITDANASDDFVEQWKAVGVPVTRVPLPGPETTGTASVPARAGTASRRLTQKEHR</sequence>
<proteinExistence type="predicted"/>
<organism evidence="6 7">
    <name type="scientific">Agrococcus sediminis</name>
    <dbReference type="NCBI Taxonomy" id="2599924"/>
    <lineage>
        <taxon>Bacteria</taxon>
        <taxon>Bacillati</taxon>
        <taxon>Actinomycetota</taxon>
        <taxon>Actinomycetes</taxon>
        <taxon>Micrococcales</taxon>
        <taxon>Microbacteriaceae</taxon>
        <taxon>Agrococcus</taxon>
    </lineage>
</organism>
<feature type="region of interest" description="Disordered" evidence="4">
    <location>
        <begin position="296"/>
        <end position="325"/>
    </location>
</feature>
<dbReference type="InterPro" id="IPR050313">
    <property type="entry name" value="Carb_Metab_HTH_regulators"/>
</dbReference>
<dbReference type="SUPFAM" id="SSF100950">
    <property type="entry name" value="NagB/RpiA/CoA transferase-like"/>
    <property type="match status" value="1"/>
</dbReference>
<keyword evidence="1" id="KW-0805">Transcription regulation</keyword>
<dbReference type="Pfam" id="PF08220">
    <property type="entry name" value="HTH_DeoR"/>
    <property type="match status" value="1"/>
</dbReference>
<dbReference type="SMART" id="SM01134">
    <property type="entry name" value="DeoRC"/>
    <property type="match status" value="1"/>
</dbReference>
<dbReference type="Proteomes" id="UP000323221">
    <property type="component" value="Unassembled WGS sequence"/>
</dbReference>
<feature type="domain" description="HTH deoR-type" evidence="5">
    <location>
        <begin position="46"/>
        <end position="101"/>
    </location>
</feature>
<reference evidence="6 7" key="1">
    <citation type="submission" date="2019-08" db="EMBL/GenBank/DDBJ databases">
        <title>Agrococcus lahaulensis sp. nov., isolated from a cold desert of the Indian Himalayas.</title>
        <authorList>
            <person name="Qu J.H."/>
        </authorList>
    </citation>
    <scope>NUCLEOTIDE SEQUENCE [LARGE SCALE GENOMIC DNA]</scope>
    <source>
        <strain evidence="6 7">NS18</strain>
    </source>
</reference>
<comment type="caution">
    <text evidence="6">The sequence shown here is derived from an EMBL/GenBank/DDBJ whole genome shotgun (WGS) entry which is preliminary data.</text>
</comment>
<evidence type="ECO:0000256" key="4">
    <source>
        <dbReference type="SAM" id="MobiDB-lite"/>
    </source>
</evidence>
<name>A0A5M8QNA0_9MICO</name>
<dbReference type="AlphaFoldDB" id="A0A5M8QNA0"/>
<dbReference type="InterPro" id="IPR014036">
    <property type="entry name" value="DeoR-like_C"/>
</dbReference>